<dbReference type="Proteomes" id="UP001144096">
    <property type="component" value="Unassembled WGS sequence"/>
</dbReference>
<dbReference type="EC" id="2.4.-.-" evidence="2"/>
<proteinExistence type="predicted"/>
<feature type="compositionally biased region" description="Polar residues" evidence="1">
    <location>
        <begin position="215"/>
        <end position="228"/>
    </location>
</feature>
<evidence type="ECO:0000313" key="3">
    <source>
        <dbReference type="Proteomes" id="UP001144096"/>
    </source>
</evidence>
<keyword evidence="2" id="KW-0808">Transferase</keyword>
<protein>
    <submittedName>
        <fullName evidence="2">Glycosyltransferase family 29 protein</fullName>
        <ecNumber evidence="2">2.4.-.-</ecNumber>
    </submittedName>
</protein>
<organism evidence="2 3">
    <name type="scientific">Amycolatopsis iheyensis</name>
    <dbReference type="NCBI Taxonomy" id="2945988"/>
    <lineage>
        <taxon>Bacteria</taxon>
        <taxon>Bacillati</taxon>
        <taxon>Actinomycetota</taxon>
        <taxon>Actinomycetes</taxon>
        <taxon>Pseudonocardiales</taxon>
        <taxon>Pseudonocardiaceae</taxon>
        <taxon>Amycolatopsis</taxon>
    </lineage>
</organism>
<dbReference type="EMBL" id="JAMXQV010000035">
    <property type="protein sequence ID" value="MCR6489654.1"/>
    <property type="molecule type" value="Genomic_DNA"/>
</dbReference>
<dbReference type="GO" id="GO:0016757">
    <property type="term" value="F:glycosyltransferase activity"/>
    <property type="evidence" value="ECO:0007669"/>
    <property type="project" value="UniProtKB-KW"/>
</dbReference>
<name>A0A9X2SP96_9PSEU</name>
<evidence type="ECO:0000313" key="2">
    <source>
        <dbReference type="EMBL" id="MCR6489654.1"/>
    </source>
</evidence>
<dbReference type="InterPro" id="IPR038578">
    <property type="entry name" value="GT29-like_sf"/>
</dbReference>
<feature type="region of interest" description="Disordered" evidence="1">
    <location>
        <begin position="209"/>
        <end position="228"/>
    </location>
</feature>
<sequence length="228" mass="24788">MVNLLAAYADRPDPRSVAVVGNQPLPPDPQRAKAVDACDLVIRVNGFVVDKPGEEIVGTRTHVVVFNRAIRATPYVFQDYRRRLYLLVEPGRMHWEPEDVPGWWPADLGAVPVSNREVVLPLSDALGLPTRDEPTWSTTGTLAAWIARTAFPTAQLVLTGFSFIDNPDQTSWEHAAGDSCIVGPEHQIAAEGRLLDSWTKTAVTCGASPRVGGSATRTPESGVTTLLR</sequence>
<reference evidence="2" key="1">
    <citation type="submission" date="2022-06" db="EMBL/GenBank/DDBJ databases">
        <title>Amycolatopsis iheyaensis sp. nov., a new species of the genus Amycolatopsis isolated from soil in Iheya island, Japan.</title>
        <authorList>
            <person name="Ngamcharungchit C."/>
            <person name="Kanto H."/>
            <person name="Take A."/>
            <person name="Intra B."/>
            <person name="Matsumoto A."/>
            <person name="Panbangred W."/>
            <person name="Inahashi Y."/>
        </authorList>
    </citation>
    <scope>NUCLEOTIDE SEQUENCE</scope>
    <source>
        <strain evidence="2">OK19-0408</strain>
    </source>
</reference>
<comment type="caution">
    <text evidence="2">The sequence shown here is derived from an EMBL/GenBank/DDBJ whole genome shotgun (WGS) entry which is preliminary data.</text>
</comment>
<keyword evidence="3" id="KW-1185">Reference proteome</keyword>
<dbReference type="Gene3D" id="3.90.1480.20">
    <property type="entry name" value="Glycosyl transferase family 29"/>
    <property type="match status" value="1"/>
</dbReference>
<gene>
    <name evidence="2" type="ORF">M8542_43260</name>
</gene>
<dbReference type="RefSeq" id="WP_257926334.1">
    <property type="nucleotide sequence ID" value="NZ_JAMXQV010000035.1"/>
</dbReference>
<dbReference type="AlphaFoldDB" id="A0A9X2SP96"/>
<accession>A0A9X2SP96</accession>
<keyword evidence="2" id="KW-0328">Glycosyltransferase</keyword>
<evidence type="ECO:0000256" key="1">
    <source>
        <dbReference type="SAM" id="MobiDB-lite"/>
    </source>
</evidence>